<gene>
    <name evidence="5" type="ORF">CQY20_19905</name>
    <name evidence="4" type="ORF">MAGR_63470</name>
</gene>
<dbReference type="Gene3D" id="1.10.10.10">
    <property type="entry name" value="Winged helix-like DNA-binding domain superfamily/Winged helix DNA-binding domain"/>
    <property type="match status" value="1"/>
</dbReference>
<dbReference type="PROSITE" id="PS00622">
    <property type="entry name" value="HTH_LUXR_1"/>
    <property type="match status" value="1"/>
</dbReference>
<dbReference type="PANTHER" id="PTHR16305">
    <property type="entry name" value="TESTICULAR SOLUBLE ADENYLYL CYCLASE"/>
    <property type="match status" value="1"/>
</dbReference>
<accession>A0A2A7MX78</accession>
<dbReference type="InterPro" id="IPR027417">
    <property type="entry name" value="P-loop_NTPase"/>
</dbReference>
<organism evidence="5 6">
    <name type="scientific">Mycolicibacterium agri</name>
    <name type="common">Mycobacterium agri</name>
    <dbReference type="NCBI Taxonomy" id="36811"/>
    <lineage>
        <taxon>Bacteria</taxon>
        <taxon>Bacillati</taxon>
        <taxon>Actinomycetota</taxon>
        <taxon>Actinomycetes</taxon>
        <taxon>Mycobacteriales</taxon>
        <taxon>Mycobacteriaceae</taxon>
        <taxon>Mycolicibacterium</taxon>
    </lineage>
</organism>
<evidence type="ECO:0000259" key="3">
    <source>
        <dbReference type="PROSITE" id="PS50043"/>
    </source>
</evidence>
<dbReference type="GO" id="GO:0004016">
    <property type="term" value="F:adenylate cyclase activity"/>
    <property type="evidence" value="ECO:0007669"/>
    <property type="project" value="TreeGrafter"/>
</dbReference>
<dbReference type="Proteomes" id="UP000220914">
    <property type="component" value="Unassembled WGS sequence"/>
</dbReference>
<dbReference type="SMART" id="SM00421">
    <property type="entry name" value="HTH_LUXR"/>
    <property type="match status" value="1"/>
</dbReference>
<keyword evidence="2" id="KW-0067">ATP-binding</keyword>
<sequence>MCLPPIRGRADELQVIGARIAAVAHGRGGVLVIEGPPGIGKSRLLTESSSLAEQAGVRALFGEAFEHQQTVPFFPLFMATLRADPPVGDAEALRRLGTSTDLGYWVVRDLQAAIFATASRTPLAIFLEDIHWADNATLLALRSLAARRRDAPVLWVLTTRTNVGGLAVRETLAALRGNDATFLRLPPMTPAAVSDTVRDVVRANADVSLLSLADKARGNPFLLTELLQGLHEEGRLDVSGGCAVVTGDVLPQRLTHTMQQRLDQLSTAATQVVRVAAVLPDRFTVRLLAAMLERRPAALVSAVDEAVRADLFIEDGDQMRFRHDLLREATRQSLPQSLRRAMERQSATAMLDIGAPAEAVATQLARSAEVGDRAAIVALREAAQAVANEDPCSAADLSNRALELLPSQDPGRGRLVAETIVLLNRATRYEEALRLAETTVPGSVAPEEEAEIRLLLRTAITDTATRHIEENRRALRLPNLSDVTRARHRSWLAYNLTMYGQRGHDSTAADEAAAAAADTGDPESSILSGVARAYLDCAGGYAGRALRRVEELQVLTGECEVTTQNLAACHLANLLAVVGRLEDAAAVIASGTAKSQKEHDGMALHIWALMAGLMQVAAGRLSVGRNITEHLPKPEPTGTTLVSAMRMFTLAEVAARTDDRNLLTAMLSEARDACSSGAPTVRRGAARVLGLAAWRRNAVGEAVRWLDGDFSLLTTPFLPMVLDHLTLTARVASSTGDAGLRARLADAIDALEGERPGVALFGAVARRARGILERDAEVLVAAAGLLRSSERPLLYAGAAEDAGVELSRARRNAEAVDQLNAAFDTYSECGASADARRVGRTLRRLGVTRRVVTHPHARTGWDSLTVSELAVVELIAEGATNRCVAQHLHLSPHTVKTHLRNAFAKLGITSRTQLTQLMRRADERQQLGSDDPTMRRMTCTAAAVR</sequence>
<dbReference type="GO" id="GO:0005737">
    <property type="term" value="C:cytoplasm"/>
    <property type="evidence" value="ECO:0007669"/>
    <property type="project" value="TreeGrafter"/>
</dbReference>
<evidence type="ECO:0000313" key="4">
    <source>
        <dbReference type="EMBL" id="GFG54906.1"/>
    </source>
</evidence>
<dbReference type="InterPro" id="IPR036388">
    <property type="entry name" value="WH-like_DNA-bd_sf"/>
</dbReference>
<dbReference type="PROSITE" id="PS50043">
    <property type="entry name" value="HTH_LUXR_2"/>
    <property type="match status" value="1"/>
</dbReference>
<dbReference type="EMBL" id="PDCP01000037">
    <property type="protein sequence ID" value="PEG36160.1"/>
    <property type="molecule type" value="Genomic_DNA"/>
</dbReference>
<feature type="domain" description="HTH luxR-type" evidence="3">
    <location>
        <begin position="857"/>
        <end position="922"/>
    </location>
</feature>
<dbReference type="InterPro" id="IPR000792">
    <property type="entry name" value="Tscrpt_reg_LuxR_C"/>
</dbReference>
<evidence type="ECO:0000313" key="7">
    <source>
        <dbReference type="Proteomes" id="UP000465302"/>
    </source>
</evidence>
<reference evidence="4" key="3">
    <citation type="submission" date="2020-02" db="EMBL/GenBank/DDBJ databases">
        <authorList>
            <person name="Matsumoto Y."/>
            <person name="Motooka D."/>
            <person name="Nakamura S."/>
        </authorList>
    </citation>
    <scope>NUCLEOTIDE SEQUENCE</scope>
    <source>
        <strain evidence="4">JCM 6377</strain>
    </source>
</reference>
<dbReference type="SUPFAM" id="SSF52540">
    <property type="entry name" value="P-loop containing nucleoside triphosphate hydrolases"/>
    <property type="match status" value="1"/>
</dbReference>
<dbReference type="GO" id="GO:0003677">
    <property type="term" value="F:DNA binding"/>
    <property type="evidence" value="ECO:0007669"/>
    <property type="project" value="InterPro"/>
</dbReference>
<reference evidence="5 6" key="1">
    <citation type="submission" date="2017-10" db="EMBL/GenBank/DDBJ databases">
        <title>The new phylogeny of genus Mycobacterium.</title>
        <authorList>
            <person name="Tortoli E."/>
            <person name="Trovato A."/>
            <person name="Cirillo D.M."/>
        </authorList>
    </citation>
    <scope>NUCLEOTIDE SEQUENCE [LARGE SCALE GENOMIC DNA]</scope>
    <source>
        <strain evidence="5 6">CCUG37673</strain>
    </source>
</reference>
<dbReference type="AlphaFoldDB" id="A0A2A7MX78"/>
<proteinExistence type="predicted"/>
<dbReference type="Proteomes" id="UP000465302">
    <property type="component" value="Unassembled WGS sequence"/>
</dbReference>
<dbReference type="GO" id="GO:0006355">
    <property type="term" value="P:regulation of DNA-templated transcription"/>
    <property type="evidence" value="ECO:0007669"/>
    <property type="project" value="InterPro"/>
</dbReference>
<reference evidence="4 7" key="2">
    <citation type="journal article" date="2019" name="Emerg. Microbes Infect.">
        <title>Comprehensive subspecies identification of 175 nontuberculous mycobacteria species based on 7547 genomic profiles.</title>
        <authorList>
            <person name="Matsumoto Y."/>
            <person name="Kinjo T."/>
            <person name="Motooka D."/>
            <person name="Nabeya D."/>
            <person name="Jung N."/>
            <person name="Uechi K."/>
            <person name="Horii T."/>
            <person name="Iida T."/>
            <person name="Fujita J."/>
            <person name="Nakamura S."/>
        </authorList>
    </citation>
    <scope>NUCLEOTIDE SEQUENCE [LARGE SCALE GENOMIC DNA]</scope>
    <source>
        <strain evidence="4 7">JCM 6377</strain>
    </source>
</reference>
<dbReference type="SUPFAM" id="SSF46894">
    <property type="entry name" value="C-terminal effector domain of the bipartite response regulators"/>
    <property type="match status" value="1"/>
</dbReference>
<protein>
    <submittedName>
        <fullName evidence="4">Helix-turn-helix transcriptional regulator</fullName>
    </submittedName>
    <submittedName>
        <fullName evidence="5">LuxR family transcriptional regulator</fullName>
    </submittedName>
</protein>
<dbReference type="RefSeq" id="WP_097941804.1">
    <property type="nucleotide sequence ID" value="NZ_BLKS01000003.1"/>
</dbReference>
<name>A0A2A7MX78_MYCAG</name>
<evidence type="ECO:0000313" key="5">
    <source>
        <dbReference type="EMBL" id="PEG36160.1"/>
    </source>
</evidence>
<evidence type="ECO:0000256" key="2">
    <source>
        <dbReference type="ARBA" id="ARBA00022840"/>
    </source>
</evidence>
<dbReference type="GO" id="GO:0005524">
    <property type="term" value="F:ATP binding"/>
    <property type="evidence" value="ECO:0007669"/>
    <property type="project" value="UniProtKB-KW"/>
</dbReference>
<dbReference type="OrthoDB" id="8482304at2"/>
<dbReference type="EMBL" id="BLKS01000003">
    <property type="protein sequence ID" value="GFG54906.1"/>
    <property type="molecule type" value="Genomic_DNA"/>
</dbReference>
<dbReference type="PRINTS" id="PR00038">
    <property type="entry name" value="HTHLUXR"/>
</dbReference>
<evidence type="ECO:0000313" key="6">
    <source>
        <dbReference type="Proteomes" id="UP000220914"/>
    </source>
</evidence>
<dbReference type="Pfam" id="PF13191">
    <property type="entry name" value="AAA_16"/>
    <property type="match status" value="1"/>
</dbReference>
<dbReference type="InterPro" id="IPR041664">
    <property type="entry name" value="AAA_16"/>
</dbReference>
<dbReference type="PANTHER" id="PTHR16305:SF35">
    <property type="entry name" value="TRANSCRIPTIONAL ACTIVATOR DOMAIN"/>
    <property type="match status" value="1"/>
</dbReference>
<keyword evidence="1" id="KW-0547">Nucleotide-binding</keyword>
<keyword evidence="6" id="KW-1185">Reference proteome</keyword>
<evidence type="ECO:0000256" key="1">
    <source>
        <dbReference type="ARBA" id="ARBA00022741"/>
    </source>
</evidence>
<dbReference type="Pfam" id="PF00196">
    <property type="entry name" value="GerE"/>
    <property type="match status" value="1"/>
</dbReference>
<comment type="caution">
    <text evidence="5">The sequence shown here is derived from an EMBL/GenBank/DDBJ whole genome shotgun (WGS) entry which is preliminary data.</text>
</comment>
<dbReference type="InterPro" id="IPR016032">
    <property type="entry name" value="Sig_transdc_resp-reg_C-effctor"/>
</dbReference>
<dbReference type="CDD" id="cd06170">
    <property type="entry name" value="LuxR_C_like"/>
    <property type="match status" value="1"/>
</dbReference>